<sequence length="189" mass="20702">MEEHSNKKRVRDESDELGGLELPEVKRIRDDLLLGILDDSDPDPTSQDLDSVMKSFEVEISASSSSLAHVVDPTSDSGDSQPELAHLLEASDDELGLPPSSINYSGDGEVVNQEKELVRVDSSDSVETVGFWGFEDEIPSYDSLEFGVVGSYDIGYVACDDGLFEYSNVCYDSSELSDFPYRLGTMPAE</sequence>
<dbReference type="PANTHER" id="PTHR34539">
    <property type="entry name" value="T6J4.11 PROTEIN"/>
    <property type="match status" value="1"/>
</dbReference>
<evidence type="ECO:0000313" key="2">
    <source>
        <dbReference type="EMBL" id="MBX35777.1"/>
    </source>
</evidence>
<reference evidence="2" key="1">
    <citation type="submission" date="2018-02" db="EMBL/GenBank/DDBJ databases">
        <title>Rhizophora mucronata_Transcriptome.</title>
        <authorList>
            <person name="Meera S.P."/>
            <person name="Sreeshan A."/>
            <person name="Augustine A."/>
        </authorList>
    </citation>
    <scope>NUCLEOTIDE SEQUENCE</scope>
    <source>
        <tissue evidence="2">Leaf</tissue>
    </source>
</reference>
<evidence type="ECO:0000256" key="1">
    <source>
        <dbReference type="SAM" id="MobiDB-lite"/>
    </source>
</evidence>
<accession>A0A2P2MZY3</accession>
<dbReference type="AlphaFoldDB" id="A0A2P2MZY3"/>
<proteinExistence type="predicted"/>
<dbReference type="PANTHER" id="PTHR34539:SF19">
    <property type="entry name" value="T6J4.11 PROTEIN"/>
    <property type="match status" value="1"/>
</dbReference>
<organism evidence="2">
    <name type="scientific">Rhizophora mucronata</name>
    <name type="common">Asiatic mangrove</name>
    <dbReference type="NCBI Taxonomy" id="61149"/>
    <lineage>
        <taxon>Eukaryota</taxon>
        <taxon>Viridiplantae</taxon>
        <taxon>Streptophyta</taxon>
        <taxon>Embryophyta</taxon>
        <taxon>Tracheophyta</taxon>
        <taxon>Spermatophyta</taxon>
        <taxon>Magnoliopsida</taxon>
        <taxon>eudicotyledons</taxon>
        <taxon>Gunneridae</taxon>
        <taxon>Pentapetalae</taxon>
        <taxon>rosids</taxon>
        <taxon>fabids</taxon>
        <taxon>Malpighiales</taxon>
        <taxon>Rhizophoraceae</taxon>
        <taxon>Rhizophora</taxon>
    </lineage>
</organism>
<dbReference type="EMBL" id="GGEC01055293">
    <property type="protein sequence ID" value="MBX35777.1"/>
    <property type="molecule type" value="Transcribed_RNA"/>
</dbReference>
<protein>
    <submittedName>
        <fullName evidence="2">Uncharacterized protein LOC107262050</fullName>
    </submittedName>
</protein>
<name>A0A2P2MZY3_RHIMU</name>
<feature type="region of interest" description="Disordered" evidence="1">
    <location>
        <begin position="1"/>
        <end position="22"/>
    </location>
</feature>